<dbReference type="AlphaFoldDB" id="A0AAU8ABC2"/>
<proteinExistence type="inferred from homology"/>
<keyword evidence="6" id="KW-0482">Metalloprotease</keyword>
<evidence type="ECO:0000256" key="6">
    <source>
        <dbReference type="ARBA" id="ARBA00023049"/>
    </source>
</evidence>
<accession>A0AAU8ABC2</accession>
<dbReference type="PANTHER" id="PTHR30471">
    <property type="entry name" value="DNA REPAIR PROTEIN RADC"/>
    <property type="match status" value="1"/>
</dbReference>
<dbReference type="InterPro" id="IPR010994">
    <property type="entry name" value="RuvA_2-like"/>
</dbReference>
<dbReference type="PANTHER" id="PTHR30471:SF3">
    <property type="entry name" value="UPF0758 PROTEIN YEES-RELATED"/>
    <property type="match status" value="1"/>
</dbReference>
<dbReference type="InterPro" id="IPR025657">
    <property type="entry name" value="RadC_JAB"/>
</dbReference>
<organism evidence="9">
    <name type="scientific">Christensenella massiliensis</name>
    <dbReference type="NCBI Taxonomy" id="1805714"/>
    <lineage>
        <taxon>Bacteria</taxon>
        <taxon>Bacillati</taxon>
        <taxon>Bacillota</taxon>
        <taxon>Clostridia</taxon>
        <taxon>Christensenellales</taxon>
        <taxon>Christensenellaceae</taxon>
        <taxon>Christensenella</taxon>
    </lineage>
</organism>
<dbReference type="GO" id="GO:0046872">
    <property type="term" value="F:metal ion binding"/>
    <property type="evidence" value="ECO:0007669"/>
    <property type="project" value="UniProtKB-KW"/>
</dbReference>
<dbReference type="InterPro" id="IPR046778">
    <property type="entry name" value="UPF0758_N"/>
</dbReference>
<evidence type="ECO:0000256" key="2">
    <source>
        <dbReference type="ARBA" id="ARBA00022670"/>
    </source>
</evidence>
<dbReference type="GO" id="GO:0006508">
    <property type="term" value="P:proteolysis"/>
    <property type="evidence" value="ECO:0007669"/>
    <property type="project" value="UniProtKB-KW"/>
</dbReference>
<evidence type="ECO:0000256" key="7">
    <source>
        <dbReference type="RuleBase" id="RU003797"/>
    </source>
</evidence>
<name>A0AAU8ABC2_9FIRM</name>
<keyword evidence="5" id="KW-0862">Zinc</keyword>
<evidence type="ECO:0000256" key="1">
    <source>
        <dbReference type="ARBA" id="ARBA00010243"/>
    </source>
</evidence>
<reference evidence="9" key="1">
    <citation type="submission" date="2023-02" db="EMBL/GenBank/DDBJ databases">
        <title>Gut commensal Christensenella minuta modulates host metabolism via a new class of secondary bile acids.</title>
        <authorList>
            <person name="Liu C."/>
        </authorList>
    </citation>
    <scope>NUCLEOTIDE SEQUENCE</scope>
    <source>
        <strain evidence="9">CA70</strain>
    </source>
</reference>
<dbReference type="NCBIfam" id="NF000642">
    <property type="entry name" value="PRK00024.1"/>
    <property type="match status" value="1"/>
</dbReference>
<dbReference type="Pfam" id="PF20582">
    <property type="entry name" value="UPF0758_N"/>
    <property type="match status" value="1"/>
</dbReference>
<keyword evidence="2" id="KW-0645">Protease</keyword>
<dbReference type="InterPro" id="IPR001405">
    <property type="entry name" value="UPF0758"/>
</dbReference>
<dbReference type="Pfam" id="PF04002">
    <property type="entry name" value="RadC"/>
    <property type="match status" value="1"/>
</dbReference>
<sequence length="258" mass="28893">MIGISIHDGHRSRLRSRFLKYGLEVFEEHEALELLLFYALPRRDTNSLAHELLARFGSLKNIFDADAADIARIKGIGENAAVLIKLQSELARKYWLSDIEEHTMLSSIQSAIEYASLLLRGKTKEELYVVCLDPHFRVRHTDRLSRGSATETPVYVRQITETVIRTGAEKILLTHNHPGGSAHPSKKDLLITEQVVAAMDAISVSLLDHIIIGEHEAFSFSEKLLTLGGRPAANARAAQYSGHVMQELPAWLHAEDQQ</sequence>
<evidence type="ECO:0000256" key="5">
    <source>
        <dbReference type="ARBA" id="ARBA00022833"/>
    </source>
</evidence>
<evidence type="ECO:0000256" key="3">
    <source>
        <dbReference type="ARBA" id="ARBA00022723"/>
    </source>
</evidence>
<gene>
    <name evidence="9" type="primary">radC</name>
    <name evidence="9" type="ORF">PUP29_03815</name>
</gene>
<dbReference type="NCBIfam" id="TIGR00608">
    <property type="entry name" value="radc"/>
    <property type="match status" value="1"/>
</dbReference>
<keyword evidence="3" id="KW-0479">Metal-binding</keyword>
<dbReference type="EMBL" id="CP117826">
    <property type="protein sequence ID" value="XCC63051.1"/>
    <property type="molecule type" value="Genomic_DNA"/>
</dbReference>
<evidence type="ECO:0000259" key="8">
    <source>
        <dbReference type="PROSITE" id="PS50249"/>
    </source>
</evidence>
<feature type="domain" description="MPN" evidence="8">
    <location>
        <begin position="84"/>
        <end position="226"/>
    </location>
</feature>
<dbReference type="PROSITE" id="PS50249">
    <property type="entry name" value="MPN"/>
    <property type="match status" value="1"/>
</dbReference>
<evidence type="ECO:0000313" key="9">
    <source>
        <dbReference type="EMBL" id="XCC63051.1"/>
    </source>
</evidence>
<protein>
    <submittedName>
        <fullName evidence="9">DNA repair protein RadC</fullName>
    </submittedName>
</protein>
<keyword evidence="4" id="KW-0378">Hydrolase</keyword>
<comment type="similarity">
    <text evidence="1 7">Belongs to the UPF0758 family.</text>
</comment>
<evidence type="ECO:0000256" key="4">
    <source>
        <dbReference type="ARBA" id="ARBA00022801"/>
    </source>
</evidence>
<dbReference type="CDD" id="cd08071">
    <property type="entry name" value="MPN_DUF2466"/>
    <property type="match status" value="1"/>
</dbReference>
<dbReference type="Gene3D" id="1.10.150.20">
    <property type="entry name" value="5' to 3' exonuclease, C-terminal subdomain"/>
    <property type="match status" value="1"/>
</dbReference>
<dbReference type="InterPro" id="IPR037518">
    <property type="entry name" value="MPN"/>
</dbReference>
<dbReference type="RefSeq" id="WP_353423864.1">
    <property type="nucleotide sequence ID" value="NZ_CP117826.1"/>
</dbReference>
<dbReference type="GO" id="GO:0008237">
    <property type="term" value="F:metallopeptidase activity"/>
    <property type="evidence" value="ECO:0007669"/>
    <property type="project" value="UniProtKB-KW"/>
</dbReference>
<dbReference type="Gene3D" id="3.40.140.10">
    <property type="entry name" value="Cytidine Deaminase, domain 2"/>
    <property type="match status" value="1"/>
</dbReference>
<dbReference type="SUPFAM" id="SSF47781">
    <property type="entry name" value="RuvA domain 2-like"/>
    <property type="match status" value="1"/>
</dbReference>